<organism evidence="2 3">
    <name type="scientific">Streptomyces erythrogriseus</name>
    <dbReference type="NCBI Taxonomy" id="284027"/>
    <lineage>
        <taxon>Bacteria</taxon>
        <taxon>Bacillati</taxon>
        <taxon>Actinomycetota</taxon>
        <taxon>Actinomycetes</taxon>
        <taxon>Kitasatosporales</taxon>
        <taxon>Streptomycetaceae</taxon>
        <taxon>Streptomyces</taxon>
        <taxon>Streptomyces griseoincarnatus group</taxon>
    </lineage>
</organism>
<reference evidence="3" key="1">
    <citation type="journal article" date="2019" name="Int. J. Syst. Evol. Microbiol.">
        <title>The Global Catalogue of Microorganisms (GCM) 10K type strain sequencing project: providing services to taxonomists for standard genome sequencing and annotation.</title>
        <authorList>
            <consortium name="The Broad Institute Genomics Platform"/>
            <consortium name="The Broad Institute Genome Sequencing Center for Infectious Disease"/>
            <person name="Wu L."/>
            <person name="Ma J."/>
        </authorList>
    </citation>
    <scope>NUCLEOTIDE SEQUENCE [LARGE SCALE GENOMIC DNA]</scope>
    <source>
        <strain evidence="3">JCM 9650</strain>
    </source>
</reference>
<dbReference type="EMBL" id="BAAAVA010000141">
    <property type="protein sequence ID" value="GAA2955317.1"/>
    <property type="molecule type" value="Genomic_DNA"/>
</dbReference>
<dbReference type="Proteomes" id="UP001501423">
    <property type="component" value="Unassembled WGS sequence"/>
</dbReference>
<keyword evidence="3" id="KW-1185">Reference proteome</keyword>
<dbReference type="Pfam" id="PF24585">
    <property type="entry name" value="YunG"/>
    <property type="match status" value="1"/>
</dbReference>
<comment type="caution">
    <text evidence="2">The sequence shown here is derived from an EMBL/GenBank/DDBJ whole genome shotgun (WGS) entry which is preliminary data.</text>
</comment>
<proteinExistence type="predicted"/>
<evidence type="ECO:0000313" key="2">
    <source>
        <dbReference type="EMBL" id="GAA2955317.1"/>
    </source>
</evidence>
<protein>
    <submittedName>
        <fullName evidence="2">Uncharacterized protein</fullName>
    </submittedName>
</protein>
<sequence>MNGDAAATRPPWSLLALDRAFRACWAADTCSPDDLPDWRPDNPSVGHCDITTLVVNDLSAATSWSPPSAGPDPRTATTGGTASPTASNST</sequence>
<gene>
    <name evidence="2" type="ORF">GCM10010478_64240</name>
</gene>
<feature type="region of interest" description="Disordered" evidence="1">
    <location>
        <begin position="61"/>
        <end position="90"/>
    </location>
</feature>
<dbReference type="InterPro" id="IPR056238">
    <property type="entry name" value="YunG-like"/>
</dbReference>
<evidence type="ECO:0000256" key="1">
    <source>
        <dbReference type="SAM" id="MobiDB-lite"/>
    </source>
</evidence>
<feature type="compositionally biased region" description="Low complexity" evidence="1">
    <location>
        <begin position="75"/>
        <end position="90"/>
    </location>
</feature>
<accession>A0ABP6K116</accession>
<name>A0ABP6K116_9ACTN</name>
<evidence type="ECO:0000313" key="3">
    <source>
        <dbReference type="Proteomes" id="UP001501423"/>
    </source>
</evidence>